<sequence>MALTISPSNLLSRITRESVSGKKPKLIQIGNALVQRDGKGNIVQRVWRGLSRIFGFITKVGRFALRVTDIFGWIINGVSAISRFNWNATDAQLMLAIKNQNLMIASTWGGFAGQGFGWLSGIAIGYGVALVVPVIGSAALARGIAATVGTEALEELYFGLMASIRATATGLATSALVNVYIQARRFIKRAPIGALTKLFGKEKARFIKNKWGAEGGPDLSFATQFEESIENLGNDYVRVFLENFFEEAWDGFIESGYIVAAELDAAYAQASAAQGPQRSITLVPDQRAPQERIYLSGPEAQVKAQTQTVLAQHRLIYNRDVGAIVGQPAEDWYRARPQRRKLTLVWSERPRPPWRLDNGRQPKRATYSIPDAKIGLTWEELKRFARPFTWGPHRATANLDNGRQMAVYGSTPKEAESMLRRLVQLSTAKILTVSVTSEGERNPSLKKRPTYLYPAHAYLLVRRPSVDATGRTDLEGNTWDEEKQRVDLWPDQQPPDFIPLR</sequence>
<name>A0ABW6IK36_9CYAN</name>
<dbReference type="Proteomes" id="UP001600165">
    <property type="component" value="Unassembled WGS sequence"/>
</dbReference>
<keyword evidence="2" id="KW-1185">Reference proteome</keyword>
<proteinExistence type="predicted"/>
<gene>
    <name evidence="1" type="ORF">ACFVKH_20020</name>
</gene>
<protein>
    <submittedName>
        <fullName evidence="1">Uncharacterized protein</fullName>
    </submittedName>
</protein>
<dbReference type="EMBL" id="JBHZOL010000115">
    <property type="protein sequence ID" value="MFE4108571.1"/>
    <property type="molecule type" value="Genomic_DNA"/>
</dbReference>
<comment type="caution">
    <text evidence="1">The sequence shown here is derived from an EMBL/GenBank/DDBJ whole genome shotgun (WGS) entry which is preliminary data.</text>
</comment>
<reference evidence="1 2" key="1">
    <citation type="submission" date="2024-10" db="EMBL/GenBank/DDBJ databases">
        <authorList>
            <person name="Ratan Roy A."/>
            <person name="Morales Sandoval P.H."/>
            <person name="De Los Santos Villalobos S."/>
            <person name="Chakraborty S."/>
            <person name="Mukherjee J."/>
        </authorList>
    </citation>
    <scope>NUCLEOTIDE SEQUENCE [LARGE SCALE GENOMIC DNA]</scope>
    <source>
        <strain evidence="1 2">S1</strain>
    </source>
</reference>
<evidence type="ECO:0000313" key="2">
    <source>
        <dbReference type="Proteomes" id="UP001600165"/>
    </source>
</evidence>
<evidence type="ECO:0000313" key="1">
    <source>
        <dbReference type="EMBL" id="MFE4108571.1"/>
    </source>
</evidence>
<dbReference type="RefSeq" id="WP_377968200.1">
    <property type="nucleotide sequence ID" value="NZ_JBHZOL010000115.1"/>
</dbReference>
<accession>A0ABW6IK36</accession>
<organism evidence="1 2">
    <name type="scientific">Almyronema epifaneia S1</name>
    <dbReference type="NCBI Taxonomy" id="2991925"/>
    <lineage>
        <taxon>Bacteria</taxon>
        <taxon>Bacillati</taxon>
        <taxon>Cyanobacteriota</taxon>
        <taxon>Cyanophyceae</taxon>
        <taxon>Nodosilineales</taxon>
        <taxon>Nodosilineaceae</taxon>
        <taxon>Almyronema</taxon>
        <taxon>Almyronema epifaneia</taxon>
    </lineage>
</organism>